<dbReference type="EMBL" id="VSSQ01052721">
    <property type="protein sequence ID" value="MPN06783.1"/>
    <property type="molecule type" value="Genomic_DNA"/>
</dbReference>
<accession>A0A645F2A3</accession>
<gene>
    <name evidence="1" type="ORF">SDC9_154040</name>
</gene>
<sequence>MYRGDAGGAEGGTGSPVSMLEELNTIVESAGLPVETGVFSATAPDEYVVITPISEHFELFSDNAPGMNIEEARLSLFSKGNYGAKKRQLVRLLLAAGFLVSERRYIGLEEDTGYHHFAIDVAKEYMEEE</sequence>
<comment type="caution">
    <text evidence="1">The sequence shown here is derived from an EMBL/GenBank/DDBJ whole genome shotgun (WGS) entry which is preliminary data.</text>
</comment>
<reference evidence="1" key="1">
    <citation type="submission" date="2019-08" db="EMBL/GenBank/DDBJ databases">
        <authorList>
            <person name="Kucharzyk K."/>
            <person name="Murdoch R.W."/>
            <person name="Higgins S."/>
            <person name="Loffler F."/>
        </authorList>
    </citation>
    <scope>NUCLEOTIDE SEQUENCE</scope>
</reference>
<evidence type="ECO:0000313" key="1">
    <source>
        <dbReference type="EMBL" id="MPN06783.1"/>
    </source>
</evidence>
<proteinExistence type="predicted"/>
<organism evidence="1">
    <name type="scientific">bioreactor metagenome</name>
    <dbReference type="NCBI Taxonomy" id="1076179"/>
    <lineage>
        <taxon>unclassified sequences</taxon>
        <taxon>metagenomes</taxon>
        <taxon>ecological metagenomes</taxon>
    </lineage>
</organism>
<protein>
    <submittedName>
        <fullName evidence="1">Uncharacterized protein</fullName>
    </submittedName>
</protein>
<dbReference type="AlphaFoldDB" id="A0A645F2A3"/>
<name>A0A645F2A3_9ZZZZ</name>